<evidence type="ECO:0000256" key="10">
    <source>
        <dbReference type="ARBA" id="ARBA00023136"/>
    </source>
</evidence>
<evidence type="ECO:0000256" key="1">
    <source>
        <dbReference type="ARBA" id="ARBA00000085"/>
    </source>
</evidence>
<evidence type="ECO:0000256" key="8">
    <source>
        <dbReference type="ARBA" id="ARBA00022777"/>
    </source>
</evidence>
<feature type="domain" description="HAMP" evidence="13">
    <location>
        <begin position="305"/>
        <end position="358"/>
    </location>
</feature>
<evidence type="ECO:0000256" key="7">
    <source>
        <dbReference type="ARBA" id="ARBA00022692"/>
    </source>
</evidence>
<evidence type="ECO:0000256" key="2">
    <source>
        <dbReference type="ARBA" id="ARBA00004651"/>
    </source>
</evidence>
<keyword evidence="8" id="KW-0418">Kinase</keyword>
<feature type="transmembrane region" description="Helical" evidence="11">
    <location>
        <begin position="7"/>
        <end position="30"/>
    </location>
</feature>
<gene>
    <name evidence="14" type="ORF">JZM60_10490</name>
</gene>
<evidence type="ECO:0000256" key="11">
    <source>
        <dbReference type="SAM" id="Phobius"/>
    </source>
</evidence>
<protein>
    <recommendedName>
        <fullName evidence="3">histidine kinase</fullName>
        <ecNumber evidence="3">2.7.13.3</ecNumber>
    </recommendedName>
</protein>
<proteinExistence type="predicted"/>
<keyword evidence="5" id="KW-0597">Phosphoprotein</keyword>
<dbReference type="Pfam" id="PF02518">
    <property type="entry name" value="HATPase_c"/>
    <property type="match status" value="1"/>
</dbReference>
<dbReference type="SUPFAM" id="SSF158472">
    <property type="entry name" value="HAMP domain-like"/>
    <property type="match status" value="1"/>
</dbReference>
<dbReference type="Gene3D" id="3.30.450.20">
    <property type="entry name" value="PAS domain"/>
    <property type="match status" value="1"/>
</dbReference>
<dbReference type="PANTHER" id="PTHR42878:SF15">
    <property type="entry name" value="BACTERIOPHYTOCHROME"/>
    <property type="match status" value="1"/>
</dbReference>
<dbReference type="InterPro" id="IPR003594">
    <property type="entry name" value="HATPase_dom"/>
</dbReference>
<feature type="transmembrane region" description="Helical" evidence="11">
    <location>
        <begin position="283"/>
        <end position="307"/>
    </location>
</feature>
<dbReference type="CDD" id="cd00082">
    <property type="entry name" value="HisKA"/>
    <property type="match status" value="1"/>
</dbReference>
<dbReference type="Gene3D" id="1.10.287.130">
    <property type="match status" value="1"/>
</dbReference>
<dbReference type="EC" id="2.7.13.3" evidence="3"/>
<dbReference type="InterPro" id="IPR003660">
    <property type="entry name" value="HAMP_dom"/>
</dbReference>
<dbReference type="InterPro" id="IPR033479">
    <property type="entry name" value="dCache_1"/>
</dbReference>
<dbReference type="SMART" id="SM00387">
    <property type="entry name" value="HATPase_c"/>
    <property type="match status" value="1"/>
</dbReference>
<dbReference type="EMBL" id="CP071382">
    <property type="protein sequence ID" value="QSV44595.1"/>
    <property type="molecule type" value="Genomic_DNA"/>
</dbReference>
<dbReference type="InterPro" id="IPR036097">
    <property type="entry name" value="HisK_dim/P_sf"/>
</dbReference>
<dbReference type="InterPro" id="IPR004358">
    <property type="entry name" value="Sig_transdc_His_kin-like_C"/>
</dbReference>
<comment type="subcellular location">
    <subcellularLocation>
        <location evidence="2">Cell membrane</location>
        <topology evidence="2">Multi-pass membrane protein</topology>
    </subcellularLocation>
</comment>
<evidence type="ECO:0000259" key="13">
    <source>
        <dbReference type="PROSITE" id="PS50885"/>
    </source>
</evidence>
<dbReference type="CDD" id="cd18774">
    <property type="entry name" value="PDC2_HK_sensor"/>
    <property type="match status" value="1"/>
</dbReference>
<dbReference type="Pfam" id="PF02743">
    <property type="entry name" value="dCache_1"/>
    <property type="match status" value="1"/>
</dbReference>
<keyword evidence="7 11" id="KW-0812">Transmembrane</keyword>
<dbReference type="SUPFAM" id="SSF47384">
    <property type="entry name" value="Homodimeric domain of signal transducing histidine kinase"/>
    <property type="match status" value="1"/>
</dbReference>
<dbReference type="Proteomes" id="UP000663651">
    <property type="component" value="Chromosome"/>
</dbReference>
<sequence>MKLKNKMIFAVSTLVVVLTAFVSLFSLGYFERKLHETISSQQLSIVSYVADEIDHVLLTSRELLLASADIFPLDTLDSPDRARAFLRTRTSLHRLFNNHLMVVGTDGFLIAESYPSADGRPRVNFTDAPFFRETLRTGKQVISDLTSCCADFSPSQVIMTAPVRDKSGKIRAVLMGSFSLKQPNPLTRFSGLKIGRGGNIKVISGQRVVLVHPDPREILRPVSTPLNELVGDALKGFVGTRRTVDSRGNPMLTSIKKLGVKDWVIAASYPEREAFAPIRTARYLFSMVAFCGVAAALVIASFSVRYLTAPLMRFTRHITELPKKRGTDRLVDIKTGDEIEELSSAFNAMVADLDRLNAGLEGLVAERTAQLEEANTSLREEVAQRSRAQEEISWLNDDLERQKLALLAANRELESFGFSVSHDLRAPLRHIAGFSTVLVEDFGDKLDATGKDYLDRIIVACGRMDELITDLLNLSRLSQGEVRRERVNLSAMAAEVVAVLRKGDPDRQVDIQLKDGLSAICDPRLVRIMLENLIGNAWKYTARKEKGVIEFGSLGEVGETVFFVRDNGAGFDMAHLDRLFVPFQRLHPSGDFEGTGIGLATVQRIVLRHGGRVWAEGDPGMGATFFFTL</sequence>
<evidence type="ECO:0000256" key="5">
    <source>
        <dbReference type="ARBA" id="ARBA00022553"/>
    </source>
</evidence>
<dbReference type="Pfam" id="PF00512">
    <property type="entry name" value="HisKA"/>
    <property type="match status" value="1"/>
</dbReference>
<keyword evidence="9 11" id="KW-1133">Transmembrane helix</keyword>
<dbReference type="Gene3D" id="6.10.340.10">
    <property type="match status" value="1"/>
</dbReference>
<dbReference type="CDD" id="cd06225">
    <property type="entry name" value="HAMP"/>
    <property type="match status" value="1"/>
</dbReference>
<evidence type="ECO:0000256" key="4">
    <source>
        <dbReference type="ARBA" id="ARBA00022475"/>
    </source>
</evidence>
<reference evidence="14 15" key="1">
    <citation type="submission" date="2021-03" db="EMBL/GenBank/DDBJ databases">
        <title>Geobacter metallireducens gen. nov. sp. nov., a microorganism capable of coupling the complete oxidation of organic compounds to the reduction of iron and other metals.</title>
        <authorList>
            <person name="Li Y."/>
        </authorList>
    </citation>
    <scope>NUCLEOTIDE SEQUENCE [LARGE SCALE GENOMIC DNA]</scope>
    <source>
        <strain evidence="14 15">Jerry-YX</strain>
    </source>
</reference>
<dbReference type="InterPro" id="IPR036890">
    <property type="entry name" value="HATPase_C_sf"/>
</dbReference>
<dbReference type="Gene3D" id="3.30.565.10">
    <property type="entry name" value="Histidine kinase-like ATPase, C-terminal domain"/>
    <property type="match status" value="1"/>
</dbReference>
<dbReference type="PRINTS" id="PR00344">
    <property type="entry name" value="BCTRLSENSOR"/>
</dbReference>
<comment type="catalytic activity">
    <reaction evidence="1">
        <text>ATP + protein L-histidine = ADP + protein N-phospho-L-histidine.</text>
        <dbReference type="EC" id="2.7.13.3"/>
    </reaction>
</comment>
<evidence type="ECO:0000256" key="3">
    <source>
        <dbReference type="ARBA" id="ARBA00012438"/>
    </source>
</evidence>
<dbReference type="InterPro" id="IPR050351">
    <property type="entry name" value="BphY/WalK/GraS-like"/>
</dbReference>
<dbReference type="SMART" id="SM00388">
    <property type="entry name" value="HisKA"/>
    <property type="match status" value="1"/>
</dbReference>
<evidence type="ECO:0000313" key="14">
    <source>
        <dbReference type="EMBL" id="QSV44595.1"/>
    </source>
</evidence>
<dbReference type="PROSITE" id="PS50109">
    <property type="entry name" value="HIS_KIN"/>
    <property type="match status" value="1"/>
</dbReference>
<dbReference type="InterPro" id="IPR003661">
    <property type="entry name" value="HisK_dim/P_dom"/>
</dbReference>
<name>A0ABX7Q0M0_9BACT</name>
<dbReference type="Pfam" id="PF00672">
    <property type="entry name" value="HAMP"/>
    <property type="match status" value="1"/>
</dbReference>
<keyword evidence="15" id="KW-1185">Reference proteome</keyword>
<dbReference type="InterPro" id="IPR005467">
    <property type="entry name" value="His_kinase_dom"/>
</dbReference>
<evidence type="ECO:0000256" key="9">
    <source>
        <dbReference type="ARBA" id="ARBA00022989"/>
    </source>
</evidence>
<dbReference type="SMART" id="SM00304">
    <property type="entry name" value="HAMP"/>
    <property type="match status" value="1"/>
</dbReference>
<dbReference type="PANTHER" id="PTHR42878">
    <property type="entry name" value="TWO-COMPONENT HISTIDINE KINASE"/>
    <property type="match status" value="1"/>
</dbReference>
<dbReference type="SUPFAM" id="SSF55874">
    <property type="entry name" value="ATPase domain of HSP90 chaperone/DNA topoisomerase II/histidine kinase"/>
    <property type="match status" value="1"/>
</dbReference>
<evidence type="ECO:0000313" key="15">
    <source>
        <dbReference type="Proteomes" id="UP000663651"/>
    </source>
</evidence>
<dbReference type="PROSITE" id="PS50885">
    <property type="entry name" value="HAMP"/>
    <property type="match status" value="1"/>
</dbReference>
<keyword evidence="10 11" id="KW-0472">Membrane</keyword>
<evidence type="ECO:0000256" key="6">
    <source>
        <dbReference type="ARBA" id="ARBA00022679"/>
    </source>
</evidence>
<feature type="domain" description="Histidine kinase" evidence="12">
    <location>
        <begin position="419"/>
        <end position="629"/>
    </location>
</feature>
<keyword evidence="6" id="KW-0808">Transferase</keyword>
<organism evidence="14 15">
    <name type="scientific">Geobacter benzoatilyticus</name>
    <dbReference type="NCBI Taxonomy" id="2815309"/>
    <lineage>
        <taxon>Bacteria</taxon>
        <taxon>Pseudomonadati</taxon>
        <taxon>Thermodesulfobacteriota</taxon>
        <taxon>Desulfuromonadia</taxon>
        <taxon>Geobacterales</taxon>
        <taxon>Geobacteraceae</taxon>
        <taxon>Geobacter</taxon>
    </lineage>
</organism>
<keyword evidence="4" id="KW-1003">Cell membrane</keyword>
<evidence type="ECO:0000259" key="12">
    <source>
        <dbReference type="PROSITE" id="PS50109"/>
    </source>
</evidence>
<dbReference type="RefSeq" id="WP_207162367.1">
    <property type="nucleotide sequence ID" value="NZ_CP071382.1"/>
</dbReference>
<accession>A0ABX7Q0M0</accession>
<dbReference type="CDD" id="cd18773">
    <property type="entry name" value="PDC1_HK_sensor"/>
    <property type="match status" value="1"/>
</dbReference>